<accession>A0ABQ3ZBG8</accession>
<dbReference type="RefSeq" id="WP_203735031.1">
    <property type="nucleotide sequence ID" value="NZ_BAAATX010000033.1"/>
</dbReference>
<protein>
    <submittedName>
        <fullName evidence="1">Uncharacterized protein</fullName>
    </submittedName>
</protein>
<proteinExistence type="predicted"/>
<evidence type="ECO:0000313" key="1">
    <source>
        <dbReference type="EMBL" id="GIE07181.1"/>
    </source>
</evidence>
<evidence type="ECO:0000313" key="2">
    <source>
        <dbReference type="Proteomes" id="UP000637628"/>
    </source>
</evidence>
<organism evidence="1 2">
    <name type="scientific">Paractinoplanes durhamensis</name>
    <dbReference type="NCBI Taxonomy" id="113563"/>
    <lineage>
        <taxon>Bacteria</taxon>
        <taxon>Bacillati</taxon>
        <taxon>Actinomycetota</taxon>
        <taxon>Actinomycetes</taxon>
        <taxon>Micromonosporales</taxon>
        <taxon>Micromonosporaceae</taxon>
        <taxon>Paractinoplanes</taxon>
    </lineage>
</organism>
<name>A0ABQ3ZBG8_9ACTN</name>
<dbReference type="Proteomes" id="UP000637628">
    <property type="component" value="Unassembled WGS sequence"/>
</dbReference>
<dbReference type="EMBL" id="BOML01000074">
    <property type="protein sequence ID" value="GIE07181.1"/>
    <property type="molecule type" value="Genomic_DNA"/>
</dbReference>
<keyword evidence="2" id="KW-1185">Reference proteome</keyword>
<reference evidence="1 2" key="1">
    <citation type="submission" date="2021-01" db="EMBL/GenBank/DDBJ databases">
        <title>Whole genome shotgun sequence of Actinoplanes durhamensis NBRC 14914.</title>
        <authorList>
            <person name="Komaki H."/>
            <person name="Tamura T."/>
        </authorList>
    </citation>
    <scope>NUCLEOTIDE SEQUENCE [LARGE SCALE GENOMIC DNA]</scope>
    <source>
        <strain evidence="1 2">NBRC 14914</strain>
    </source>
</reference>
<dbReference type="InterPro" id="IPR049799">
    <property type="entry name" value="SitI3-like"/>
</dbReference>
<comment type="caution">
    <text evidence="1">The sequence shown here is derived from an EMBL/GenBank/DDBJ whole genome shotgun (WGS) entry which is preliminary data.</text>
</comment>
<dbReference type="NCBIfam" id="NF040657">
    <property type="entry name" value="immun_SitI3"/>
    <property type="match status" value="1"/>
</dbReference>
<sequence length="153" mass="16796">MAVEYTWYGDSELDTPTLRAFIAMATGGDQHKDGTVFLPGMYVSSLGVLDDEANPAMSLFGFEDRIRATFRFSARADTPTTEHAAALMVRTVIAFASRFGGRGVLLFNGEIAVLQYDDDGVVLASDWEEWPENSEIAPLLTQFPSRVLAQPLL</sequence>
<gene>
    <name evidence="1" type="ORF">Adu01nite_85310</name>
</gene>